<keyword evidence="3 6" id="KW-0812">Transmembrane</keyword>
<feature type="domain" description="ABC3 transporter permease C-terminal" evidence="7">
    <location>
        <begin position="699"/>
        <end position="812"/>
    </location>
</feature>
<gene>
    <name evidence="9" type="ORF">FVB32_05665</name>
</gene>
<proteinExistence type="predicted"/>
<dbReference type="InterPro" id="IPR003838">
    <property type="entry name" value="ABC3_permease_C"/>
</dbReference>
<dbReference type="InterPro" id="IPR025857">
    <property type="entry name" value="MacB_PCD"/>
</dbReference>
<evidence type="ECO:0000313" key="10">
    <source>
        <dbReference type="Proteomes" id="UP000321456"/>
    </source>
</evidence>
<evidence type="ECO:0000256" key="4">
    <source>
        <dbReference type="ARBA" id="ARBA00022989"/>
    </source>
</evidence>
<keyword evidence="10" id="KW-1185">Reference proteome</keyword>
<evidence type="ECO:0000256" key="6">
    <source>
        <dbReference type="SAM" id="Phobius"/>
    </source>
</evidence>
<evidence type="ECO:0000259" key="8">
    <source>
        <dbReference type="Pfam" id="PF12704"/>
    </source>
</evidence>
<dbReference type="RefSeq" id="WP_147742032.1">
    <property type="nucleotide sequence ID" value="NZ_VRUR01000001.1"/>
</dbReference>
<feature type="transmembrane region" description="Helical" evidence="6">
    <location>
        <begin position="352"/>
        <end position="375"/>
    </location>
</feature>
<dbReference type="GO" id="GO:0022857">
    <property type="term" value="F:transmembrane transporter activity"/>
    <property type="evidence" value="ECO:0007669"/>
    <property type="project" value="TreeGrafter"/>
</dbReference>
<dbReference type="InterPro" id="IPR050250">
    <property type="entry name" value="Macrolide_Exporter_MacB"/>
</dbReference>
<comment type="caution">
    <text evidence="9">The sequence shown here is derived from an EMBL/GenBank/DDBJ whole genome shotgun (WGS) entry which is preliminary data.</text>
</comment>
<keyword evidence="5 6" id="KW-0472">Membrane</keyword>
<feature type="transmembrane region" description="Helical" evidence="6">
    <location>
        <begin position="740"/>
        <end position="762"/>
    </location>
</feature>
<feature type="domain" description="MacB-like periplasmic core" evidence="8">
    <location>
        <begin position="20"/>
        <end position="239"/>
    </location>
</feature>
<comment type="subcellular location">
    <subcellularLocation>
        <location evidence="1">Cell membrane</location>
        <topology evidence="1">Multi-pass membrane protein</topology>
    </subcellularLocation>
</comment>
<organism evidence="9 10">
    <name type="scientific">Flagellimonas hymeniacidonis</name>
    <dbReference type="NCBI Taxonomy" id="2603628"/>
    <lineage>
        <taxon>Bacteria</taxon>
        <taxon>Pseudomonadati</taxon>
        <taxon>Bacteroidota</taxon>
        <taxon>Flavobacteriia</taxon>
        <taxon>Flavobacteriales</taxon>
        <taxon>Flavobacteriaceae</taxon>
        <taxon>Flagellimonas</taxon>
    </lineage>
</organism>
<accession>A0A5C8V8S4</accession>
<feature type="transmembrane region" description="Helical" evidence="6">
    <location>
        <begin position="395"/>
        <end position="419"/>
    </location>
</feature>
<protein>
    <submittedName>
        <fullName evidence="9">FtsX-like permease family protein</fullName>
    </submittedName>
</protein>
<dbReference type="EMBL" id="VRUR01000001">
    <property type="protein sequence ID" value="TXN37776.1"/>
    <property type="molecule type" value="Genomic_DNA"/>
</dbReference>
<dbReference type="Pfam" id="PF12704">
    <property type="entry name" value="MacB_PCD"/>
    <property type="match status" value="1"/>
</dbReference>
<dbReference type="AlphaFoldDB" id="A0A5C8V8S4"/>
<evidence type="ECO:0000256" key="1">
    <source>
        <dbReference type="ARBA" id="ARBA00004651"/>
    </source>
</evidence>
<dbReference type="GO" id="GO:0005886">
    <property type="term" value="C:plasma membrane"/>
    <property type="evidence" value="ECO:0007669"/>
    <property type="project" value="UniProtKB-SubCell"/>
</dbReference>
<evidence type="ECO:0000313" key="9">
    <source>
        <dbReference type="EMBL" id="TXN37776.1"/>
    </source>
</evidence>
<keyword evidence="4 6" id="KW-1133">Transmembrane helix</keyword>
<feature type="transmembrane region" description="Helical" evidence="6">
    <location>
        <begin position="302"/>
        <end position="323"/>
    </location>
</feature>
<dbReference type="Proteomes" id="UP000321456">
    <property type="component" value="Unassembled WGS sequence"/>
</dbReference>
<keyword evidence="2" id="KW-1003">Cell membrane</keyword>
<evidence type="ECO:0000256" key="2">
    <source>
        <dbReference type="ARBA" id="ARBA00022475"/>
    </source>
</evidence>
<reference evidence="9 10" key="1">
    <citation type="submission" date="2019-08" db="EMBL/GenBank/DDBJ databases">
        <title>Professor.</title>
        <authorList>
            <person name="Park J.S."/>
        </authorList>
    </citation>
    <scope>NUCLEOTIDE SEQUENCE [LARGE SCALE GENOMIC DNA]</scope>
    <source>
        <strain evidence="9 10">176CP5-101</strain>
    </source>
</reference>
<evidence type="ECO:0000256" key="5">
    <source>
        <dbReference type="ARBA" id="ARBA00023136"/>
    </source>
</evidence>
<evidence type="ECO:0000259" key="7">
    <source>
        <dbReference type="Pfam" id="PF02687"/>
    </source>
</evidence>
<dbReference type="Pfam" id="PF02687">
    <property type="entry name" value="FtsX"/>
    <property type="match status" value="2"/>
</dbReference>
<feature type="transmembrane region" description="Helical" evidence="6">
    <location>
        <begin position="440"/>
        <end position="463"/>
    </location>
</feature>
<name>A0A5C8V8S4_9FLAO</name>
<sequence>MLKNHIKIAWRSLKKHPFFTFLNIFGLAIGMAGCLLISMYIYDELSFDGMFPDGNRIHRINIDNTNGGETNKYASVAAPLGHTLMQDYPQIEMVTRFRDMSSILLRKTEAKQNIKENHIIGVDSTFFDMFGLTLLKGNPETALKAPKTLILTQTAAQKHFGSDRVLGQTLLLDNKDVYTVTGVIDDLPENSFLRNHTIFISMTSFPDAESPSWANWNYSTFIKLHSEASIQSLNAPLKNIYETYMIPWIQTFDPSMTLKKFRESRKASGNNMVWSTTPLTDIHLYSSNRKGELSPNNDIENIYILSAIGLFLIILASVNFVNLSTAQALKRVKEIGIRKTLGSKKIGLIKQFLTEAVTISFLSLVMALAITAIALPFFNELSGKGISLPLNSPLFWGLLLVSAILLGLFSGSYPAFFLSKFAPIITLKGGSKSGTGNSRVRNYLVIFQFAISVSLIIGTLVVFQQLQFIQSKDLGFKKDQVLIIDDVDASGDKIQSLKQEVEKVGHVKSVSLSSFLPTPSARNGITFFPEAGSGIKHDGYIFEKWRVDHDYMNTLGMKIIVGRNFDRQLPTDSSSIILNESAVAMLGLQNEDALGARLSHDFKRPDKENMEYLTVIGVVENFHFESLRNNINAMSLSLGRNSNKMLIKLNHGDFKNTIAQIKQIWNTMAPHQPFQYYFMDDSFNDTYKAEQQLGSIFVVFTFLSILIACLGLFGLAVFNAEKRTKEIGIRKVLGANVGQITYKLIIDFLKLVGVAILVSLPIGWFAMNKWLEDFSYRIEIEWWVFAIASLLAIVIALLTVGLQSVKAAIVNPTKSLRTE</sequence>
<feature type="transmembrane region" description="Helical" evidence="6">
    <location>
        <begin position="782"/>
        <end position="802"/>
    </location>
</feature>
<evidence type="ECO:0000256" key="3">
    <source>
        <dbReference type="ARBA" id="ARBA00022692"/>
    </source>
</evidence>
<dbReference type="PROSITE" id="PS51257">
    <property type="entry name" value="PROKAR_LIPOPROTEIN"/>
    <property type="match status" value="1"/>
</dbReference>
<dbReference type="PANTHER" id="PTHR30572:SF18">
    <property type="entry name" value="ABC-TYPE MACROLIDE FAMILY EXPORT SYSTEM PERMEASE COMPONENT 2"/>
    <property type="match status" value="1"/>
</dbReference>
<feature type="transmembrane region" description="Helical" evidence="6">
    <location>
        <begin position="696"/>
        <end position="719"/>
    </location>
</feature>
<dbReference type="PANTHER" id="PTHR30572">
    <property type="entry name" value="MEMBRANE COMPONENT OF TRANSPORTER-RELATED"/>
    <property type="match status" value="1"/>
</dbReference>
<feature type="transmembrane region" description="Helical" evidence="6">
    <location>
        <begin position="21"/>
        <end position="42"/>
    </location>
</feature>
<feature type="domain" description="ABC3 transporter permease C-terminal" evidence="7">
    <location>
        <begin position="307"/>
        <end position="421"/>
    </location>
</feature>